<evidence type="ECO:0000313" key="1">
    <source>
        <dbReference type="EMBL" id="KIP06750.1"/>
    </source>
</evidence>
<evidence type="ECO:0000313" key="2">
    <source>
        <dbReference type="Proteomes" id="UP000053257"/>
    </source>
</evidence>
<dbReference type="EMBL" id="KN840511">
    <property type="protein sequence ID" value="KIP06750.1"/>
    <property type="molecule type" value="Genomic_DNA"/>
</dbReference>
<keyword evidence="2" id="KW-1185">Reference proteome</keyword>
<evidence type="ECO:0008006" key="3">
    <source>
        <dbReference type="Google" id="ProtNLM"/>
    </source>
</evidence>
<dbReference type="Proteomes" id="UP000053257">
    <property type="component" value="Unassembled WGS sequence"/>
</dbReference>
<sequence length="160" mass="17401">MSSTLPFFIPLSSWTEGRLRALLSAKTKADFDTAFDDFLAPHAHVTLNGETVSRAHYAAQLWNDVHTNARSVSVSFNGVVEVPKSAAGAAIPTGDVGVFYAATIQRENTHVRPPILATDLLRASLQLVVDFPAGQPKDHDNRRVISLAQLSAEQVVRPRD</sequence>
<dbReference type="HOGENOM" id="CLU_107219_2_0_1"/>
<accession>A0A0C3SA54</accession>
<dbReference type="AlphaFoldDB" id="A0A0C3SA54"/>
<protein>
    <recommendedName>
        <fullName evidence="3">NTF2 domain-containing protein</fullName>
    </recommendedName>
</protein>
<reference evidence="1 2" key="1">
    <citation type="journal article" date="2014" name="PLoS Genet.">
        <title>Analysis of the Phlebiopsis gigantea genome, transcriptome and secretome provides insight into its pioneer colonization strategies of wood.</title>
        <authorList>
            <person name="Hori C."/>
            <person name="Ishida T."/>
            <person name="Igarashi K."/>
            <person name="Samejima M."/>
            <person name="Suzuki H."/>
            <person name="Master E."/>
            <person name="Ferreira P."/>
            <person name="Ruiz-Duenas F.J."/>
            <person name="Held B."/>
            <person name="Canessa P."/>
            <person name="Larrondo L.F."/>
            <person name="Schmoll M."/>
            <person name="Druzhinina I.S."/>
            <person name="Kubicek C.P."/>
            <person name="Gaskell J.A."/>
            <person name="Kersten P."/>
            <person name="St John F."/>
            <person name="Glasner J."/>
            <person name="Sabat G."/>
            <person name="Splinter BonDurant S."/>
            <person name="Syed K."/>
            <person name="Yadav J."/>
            <person name="Mgbeahuruike A.C."/>
            <person name="Kovalchuk A."/>
            <person name="Asiegbu F.O."/>
            <person name="Lackner G."/>
            <person name="Hoffmeister D."/>
            <person name="Rencoret J."/>
            <person name="Gutierrez A."/>
            <person name="Sun H."/>
            <person name="Lindquist E."/>
            <person name="Barry K."/>
            <person name="Riley R."/>
            <person name="Grigoriev I.V."/>
            <person name="Henrissat B."/>
            <person name="Kues U."/>
            <person name="Berka R.M."/>
            <person name="Martinez A.T."/>
            <person name="Covert S.F."/>
            <person name="Blanchette R.A."/>
            <person name="Cullen D."/>
        </authorList>
    </citation>
    <scope>NUCLEOTIDE SEQUENCE [LARGE SCALE GENOMIC DNA]</scope>
    <source>
        <strain evidence="1 2">11061_1 CR5-6</strain>
    </source>
</reference>
<proteinExistence type="predicted"/>
<gene>
    <name evidence="1" type="ORF">PHLGIDRAFT_447081</name>
</gene>
<dbReference type="OrthoDB" id="3188871at2759"/>
<name>A0A0C3SA54_PHLG1</name>
<organism evidence="1 2">
    <name type="scientific">Phlebiopsis gigantea (strain 11061_1 CR5-6)</name>
    <name type="common">White-rot fungus</name>
    <name type="synonym">Peniophora gigantea</name>
    <dbReference type="NCBI Taxonomy" id="745531"/>
    <lineage>
        <taxon>Eukaryota</taxon>
        <taxon>Fungi</taxon>
        <taxon>Dikarya</taxon>
        <taxon>Basidiomycota</taxon>
        <taxon>Agaricomycotina</taxon>
        <taxon>Agaricomycetes</taxon>
        <taxon>Polyporales</taxon>
        <taxon>Phanerochaetaceae</taxon>
        <taxon>Phlebiopsis</taxon>
    </lineage>
</organism>